<evidence type="ECO:0008006" key="8">
    <source>
        <dbReference type="Google" id="ProtNLM"/>
    </source>
</evidence>
<dbReference type="GeneID" id="109411828"/>
<dbReference type="EnsemblMetazoa" id="AALFPA23_006323.R8203">
    <property type="protein sequence ID" value="AALFPA23_006323.P8203"/>
    <property type="gene ID" value="AALFPA23_006323"/>
</dbReference>
<dbReference type="InterPro" id="IPR006170">
    <property type="entry name" value="PBP/GOBP"/>
</dbReference>
<comment type="subcellular location">
    <subcellularLocation>
        <location evidence="1">Secreted</location>
    </subcellularLocation>
</comment>
<evidence type="ECO:0000313" key="7">
    <source>
        <dbReference type="Proteomes" id="UP000069940"/>
    </source>
</evidence>
<evidence type="ECO:0000256" key="4">
    <source>
        <dbReference type="ARBA" id="ARBA00022729"/>
    </source>
</evidence>
<dbReference type="Gene3D" id="1.10.238.20">
    <property type="entry name" value="Pheromone/general odorant binding protein domain"/>
    <property type="match status" value="2"/>
</dbReference>
<evidence type="ECO:0000256" key="5">
    <source>
        <dbReference type="ARBA" id="ARBA00023157"/>
    </source>
</evidence>
<proteinExistence type="inferred from homology"/>
<keyword evidence="3" id="KW-0964">Secreted</keyword>
<dbReference type="PANTHER" id="PTHR11857:SF46">
    <property type="entry name" value="GENERAL ODORANT-BINDING PROTEIN 99A-RELATED"/>
    <property type="match status" value="1"/>
</dbReference>
<dbReference type="CDD" id="cd23992">
    <property type="entry name" value="PBP_GOBP"/>
    <property type="match status" value="2"/>
</dbReference>
<organism evidence="6 7">
    <name type="scientific">Aedes albopictus</name>
    <name type="common">Asian tiger mosquito</name>
    <name type="synonym">Stegomyia albopicta</name>
    <dbReference type="NCBI Taxonomy" id="7160"/>
    <lineage>
        <taxon>Eukaryota</taxon>
        <taxon>Metazoa</taxon>
        <taxon>Ecdysozoa</taxon>
        <taxon>Arthropoda</taxon>
        <taxon>Hexapoda</taxon>
        <taxon>Insecta</taxon>
        <taxon>Pterygota</taxon>
        <taxon>Neoptera</taxon>
        <taxon>Endopterygota</taxon>
        <taxon>Diptera</taxon>
        <taxon>Nematocera</taxon>
        <taxon>Culicoidea</taxon>
        <taxon>Culicidae</taxon>
        <taxon>Culicinae</taxon>
        <taxon>Aedini</taxon>
        <taxon>Aedes</taxon>
        <taxon>Stegomyia</taxon>
    </lineage>
</organism>
<comment type="similarity">
    <text evidence="2">Belongs to the PBP/GOBP family.</text>
</comment>
<name>A0ABM1Y6W0_AEDAL</name>
<evidence type="ECO:0000256" key="3">
    <source>
        <dbReference type="ARBA" id="ARBA00022525"/>
    </source>
</evidence>
<keyword evidence="5" id="KW-1015">Disulfide bond</keyword>
<keyword evidence="7" id="KW-1185">Reference proteome</keyword>
<dbReference type="InterPro" id="IPR036728">
    <property type="entry name" value="PBP_GOBP_sf"/>
</dbReference>
<reference evidence="6" key="2">
    <citation type="submission" date="2025-05" db="UniProtKB">
        <authorList>
            <consortium name="EnsemblMetazoa"/>
        </authorList>
    </citation>
    <scope>IDENTIFICATION</scope>
    <source>
        <strain evidence="6">Foshan</strain>
    </source>
</reference>
<evidence type="ECO:0000256" key="1">
    <source>
        <dbReference type="ARBA" id="ARBA00004613"/>
    </source>
</evidence>
<dbReference type="SUPFAM" id="SSF47565">
    <property type="entry name" value="Insect pheromone/odorant-binding proteins"/>
    <property type="match status" value="2"/>
</dbReference>
<protein>
    <recommendedName>
        <fullName evidence="8">Odorant binding protein</fullName>
    </recommendedName>
</protein>
<dbReference type="PANTHER" id="PTHR11857">
    <property type="entry name" value="ODORANT BINDING PROTEIN-RELATED"/>
    <property type="match status" value="1"/>
</dbReference>
<keyword evidence="4" id="KW-0732">Signal</keyword>
<dbReference type="RefSeq" id="XP_062715925.1">
    <property type="nucleotide sequence ID" value="XM_062859941.1"/>
</dbReference>
<evidence type="ECO:0000313" key="6">
    <source>
        <dbReference type="EnsemblMetazoa" id="AALFPA23_006323.P8203"/>
    </source>
</evidence>
<dbReference type="Pfam" id="PF01395">
    <property type="entry name" value="PBP_GOBP"/>
    <property type="match status" value="2"/>
</dbReference>
<accession>A0ABM1Y6W0</accession>
<dbReference type="Proteomes" id="UP000069940">
    <property type="component" value="Unassembled WGS sequence"/>
</dbReference>
<sequence length="328" mass="36412">MVSFLGHPPLQLHIVFQTVSSAGSMSVSTFLYIAAIVASATAVYYPPSVPTNVEESHFAYQLKSFRQELDECAEYLQVTPGSVDNLAANNYVTEDPTLKCLIRCVGINAGWWTVGGNNSGLHGPVIESYFAPGCADTCYAKRTQDCVASKVTPCQDDCTNAYQAFLCYYHQYGNLKSSEEYLPVPQLDAVQAAVDCMLLLRTPKELLEQYVQGVFPEVPETQCLYRCQYLAEGLYDGVTLNLTRVYIRNYKTPAPQIKSPEIQSCVDSRLRENCNECARVFQVSKCPDKYADPDFSAKIFRVAAGLVLAQRTCLDEDLKPRYNAGSAR</sequence>
<reference evidence="7" key="1">
    <citation type="journal article" date="2015" name="Proc. Natl. Acad. Sci. U.S.A.">
        <title>Genome sequence of the Asian Tiger mosquito, Aedes albopictus, reveals insights into its biology, genetics, and evolution.</title>
        <authorList>
            <person name="Chen X.G."/>
            <person name="Jiang X."/>
            <person name="Gu J."/>
            <person name="Xu M."/>
            <person name="Wu Y."/>
            <person name="Deng Y."/>
            <person name="Zhang C."/>
            <person name="Bonizzoni M."/>
            <person name="Dermauw W."/>
            <person name="Vontas J."/>
            <person name="Armbruster P."/>
            <person name="Huang X."/>
            <person name="Yang Y."/>
            <person name="Zhang H."/>
            <person name="He W."/>
            <person name="Peng H."/>
            <person name="Liu Y."/>
            <person name="Wu K."/>
            <person name="Chen J."/>
            <person name="Lirakis M."/>
            <person name="Topalis P."/>
            <person name="Van Leeuwen T."/>
            <person name="Hall A.B."/>
            <person name="Jiang X."/>
            <person name="Thorpe C."/>
            <person name="Mueller R.L."/>
            <person name="Sun C."/>
            <person name="Waterhouse R.M."/>
            <person name="Yan G."/>
            <person name="Tu Z.J."/>
            <person name="Fang X."/>
            <person name="James A.A."/>
        </authorList>
    </citation>
    <scope>NUCLEOTIDE SEQUENCE [LARGE SCALE GENOMIC DNA]</scope>
    <source>
        <strain evidence="7">Foshan</strain>
    </source>
</reference>
<evidence type="ECO:0000256" key="2">
    <source>
        <dbReference type="ARBA" id="ARBA00008098"/>
    </source>
</evidence>